<dbReference type="EMBL" id="CH991583">
    <property type="protein sequence ID" value="EDQ84618.1"/>
    <property type="molecule type" value="Genomic_DNA"/>
</dbReference>
<organism evidence="6 7">
    <name type="scientific">Monosiga brevicollis</name>
    <name type="common">Choanoflagellate</name>
    <dbReference type="NCBI Taxonomy" id="81824"/>
    <lineage>
        <taxon>Eukaryota</taxon>
        <taxon>Choanoflagellata</taxon>
        <taxon>Craspedida</taxon>
        <taxon>Salpingoecidae</taxon>
        <taxon>Monosiga</taxon>
    </lineage>
</organism>
<dbReference type="AlphaFoldDB" id="A9VCS7"/>
<keyword evidence="3" id="KW-0378">Hydrolase</keyword>
<dbReference type="STRING" id="81824.A9VCS7"/>
<dbReference type="PRINTS" id="PR01607">
    <property type="entry name" value="APYRASEFAMLY"/>
</dbReference>
<dbReference type="RefSeq" id="XP_001750522.1">
    <property type="nucleotide sequence ID" value="XM_001750470.1"/>
</dbReference>
<dbReference type="GO" id="GO:0016787">
    <property type="term" value="F:hydrolase activity"/>
    <property type="evidence" value="ECO:0007669"/>
    <property type="project" value="UniProtKB-KW"/>
</dbReference>
<dbReference type="GeneID" id="5895800"/>
<dbReference type="Pfam" id="PF02872">
    <property type="entry name" value="5_nucleotid_C"/>
    <property type="match status" value="1"/>
</dbReference>
<evidence type="ECO:0000313" key="7">
    <source>
        <dbReference type="Proteomes" id="UP000001357"/>
    </source>
</evidence>
<proteinExistence type="inferred from homology"/>
<evidence type="ECO:0000313" key="6">
    <source>
        <dbReference type="EMBL" id="EDQ84618.1"/>
    </source>
</evidence>
<evidence type="ECO:0000256" key="1">
    <source>
        <dbReference type="ARBA" id="ARBA00006654"/>
    </source>
</evidence>
<reference evidence="6 7" key="1">
    <citation type="journal article" date="2008" name="Nature">
        <title>The genome of the choanoflagellate Monosiga brevicollis and the origin of metazoans.</title>
        <authorList>
            <consortium name="JGI Sequencing"/>
            <person name="King N."/>
            <person name="Westbrook M.J."/>
            <person name="Young S.L."/>
            <person name="Kuo A."/>
            <person name="Abedin M."/>
            <person name="Chapman J."/>
            <person name="Fairclough S."/>
            <person name="Hellsten U."/>
            <person name="Isogai Y."/>
            <person name="Letunic I."/>
            <person name="Marr M."/>
            <person name="Pincus D."/>
            <person name="Putnam N."/>
            <person name="Rokas A."/>
            <person name="Wright K.J."/>
            <person name="Zuzow R."/>
            <person name="Dirks W."/>
            <person name="Good M."/>
            <person name="Goodstein D."/>
            <person name="Lemons D."/>
            <person name="Li W."/>
            <person name="Lyons J.B."/>
            <person name="Morris A."/>
            <person name="Nichols S."/>
            <person name="Richter D.J."/>
            <person name="Salamov A."/>
            <person name="Bork P."/>
            <person name="Lim W.A."/>
            <person name="Manning G."/>
            <person name="Miller W.T."/>
            <person name="McGinnis W."/>
            <person name="Shapiro H."/>
            <person name="Tjian R."/>
            <person name="Grigoriev I.V."/>
            <person name="Rokhsar D."/>
        </authorList>
    </citation>
    <scope>NUCLEOTIDE SEQUENCE [LARGE SCALE GENOMIC DNA]</scope>
    <source>
        <strain evidence="7">MX1 / ATCC 50154</strain>
    </source>
</reference>
<dbReference type="GO" id="GO:0009166">
    <property type="term" value="P:nucleotide catabolic process"/>
    <property type="evidence" value="ECO:0007669"/>
    <property type="project" value="InterPro"/>
</dbReference>
<dbReference type="InterPro" id="IPR008334">
    <property type="entry name" value="5'-Nucleotdase_C"/>
</dbReference>
<keyword evidence="2" id="KW-0732">Signal</keyword>
<dbReference type="Gene3D" id="3.90.780.10">
    <property type="entry name" value="5'-Nucleotidase, C-terminal domain"/>
    <property type="match status" value="1"/>
</dbReference>
<dbReference type="InterPro" id="IPR006179">
    <property type="entry name" value="5_nucleotidase/apyrase"/>
</dbReference>
<dbReference type="KEGG" id="mbr:MONBRDRAFT_30021"/>
<dbReference type="InterPro" id="IPR041821">
    <property type="entry name" value="CG11883_N"/>
</dbReference>
<dbReference type="Pfam" id="PF00149">
    <property type="entry name" value="Metallophos"/>
    <property type="match status" value="1"/>
</dbReference>
<sequence length="546" mass="61272">MTKRVRFVHFNDVYRIGPKDTEPVGGAARFVRAIHDKAPDALVVFSGDCFNPSLLSSATKGAHMVPVLNKCNIVAATYGNHDLDFGEDTLIKLSNDCNFPWLLANMHHADGSCIGTAKNHLIHEHNDLRIGFFGLGEEEWVGTLPDPPENMVYRDFIEVAHEQVKFLKEQKCDLIVAITHMRLPNDQRLADSVPGLDLVFGGHDHFYKQEQHGDCFVSKSGTDFQEFTILEAERGAGGERWQVKSERIEVVGSMPQDSEMEKLVEDMEAHISETLDKVVGYTETDWDVRAEAVRTKESNVGNFFAGVMRLRYGAELGLLCGGTLRSDTVYEAGPITARDINTILPFQDPCVVLSITGQQLLEALENGVSKYPAHDGRFPQISGFRFTFDPAMPPMERVVEVLVGEEHEELDLNRTYRLATRYYLATGHDGYDILQKCPEILDHELGSLLSTIVISALKEVTVVKRWKERHSMLRGAIAAWKGIRPWTQRRPEQEGCIVCPRPDGRIQTVEQRSNSVPPEKRTRYSVSYAYGVEVGSPQVDHPLSSH</sequence>
<gene>
    <name evidence="6" type="ORF">MONBRDRAFT_30021</name>
</gene>
<dbReference type="InterPro" id="IPR029052">
    <property type="entry name" value="Metallo-depent_PP-like"/>
</dbReference>
<keyword evidence="3" id="KW-0547">Nucleotide-binding</keyword>
<dbReference type="eggNOG" id="KOG4419">
    <property type="taxonomic scope" value="Eukaryota"/>
</dbReference>
<dbReference type="Proteomes" id="UP000001357">
    <property type="component" value="Unassembled WGS sequence"/>
</dbReference>
<keyword evidence="7" id="KW-1185">Reference proteome</keyword>
<dbReference type="InterPro" id="IPR036907">
    <property type="entry name" value="5'-Nucleotdase_C_sf"/>
</dbReference>
<dbReference type="InParanoid" id="A9VCS7"/>
<dbReference type="PANTHER" id="PTHR11575">
    <property type="entry name" value="5'-NUCLEOTIDASE-RELATED"/>
    <property type="match status" value="1"/>
</dbReference>
<dbReference type="Gene3D" id="3.60.21.10">
    <property type="match status" value="1"/>
</dbReference>
<evidence type="ECO:0000256" key="2">
    <source>
        <dbReference type="ARBA" id="ARBA00022729"/>
    </source>
</evidence>
<comment type="similarity">
    <text evidence="1 3">Belongs to the 5'-nucleotidase family.</text>
</comment>
<evidence type="ECO:0000259" key="4">
    <source>
        <dbReference type="Pfam" id="PF00149"/>
    </source>
</evidence>
<dbReference type="OMA" id="WLATINS"/>
<dbReference type="PANTHER" id="PTHR11575:SF48">
    <property type="entry name" value="5'-NUCLEOTIDASE"/>
    <property type="match status" value="1"/>
</dbReference>
<evidence type="ECO:0000259" key="5">
    <source>
        <dbReference type="Pfam" id="PF02872"/>
    </source>
</evidence>
<dbReference type="SUPFAM" id="SSF55816">
    <property type="entry name" value="5'-nucleotidase (syn. UDP-sugar hydrolase), C-terminal domain"/>
    <property type="match status" value="1"/>
</dbReference>
<accession>A9VCS7</accession>
<feature type="domain" description="Calcineurin-like phosphoesterase" evidence="4">
    <location>
        <begin position="6"/>
        <end position="206"/>
    </location>
</feature>
<dbReference type="CDD" id="cd07406">
    <property type="entry name" value="MPP_CG11883_N"/>
    <property type="match status" value="1"/>
</dbReference>
<name>A9VCS7_MONBE</name>
<feature type="domain" description="5'-Nucleotidase C-terminal" evidence="5">
    <location>
        <begin position="278"/>
        <end position="435"/>
    </location>
</feature>
<dbReference type="GO" id="GO:0000166">
    <property type="term" value="F:nucleotide binding"/>
    <property type="evidence" value="ECO:0007669"/>
    <property type="project" value="UniProtKB-KW"/>
</dbReference>
<protein>
    <recommendedName>
        <fullName evidence="8">5'-Nucleotidase C-terminal domain-containing protein</fullName>
    </recommendedName>
</protein>
<dbReference type="FunCoup" id="A9VCS7">
    <property type="interactions" value="284"/>
</dbReference>
<dbReference type="SUPFAM" id="SSF56300">
    <property type="entry name" value="Metallo-dependent phosphatases"/>
    <property type="match status" value="1"/>
</dbReference>
<evidence type="ECO:0008006" key="8">
    <source>
        <dbReference type="Google" id="ProtNLM"/>
    </source>
</evidence>
<evidence type="ECO:0000256" key="3">
    <source>
        <dbReference type="RuleBase" id="RU362119"/>
    </source>
</evidence>
<dbReference type="InterPro" id="IPR004843">
    <property type="entry name" value="Calcineurin-like_PHP"/>
</dbReference>